<dbReference type="PROSITE" id="PS00675">
    <property type="entry name" value="SIGMA54_INTERACT_1"/>
    <property type="match status" value="1"/>
</dbReference>
<feature type="domain" description="Sigma-54 factor interaction" evidence="3">
    <location>
        <begin position="448"/>
        <end position="541"/>
    </location>
</feature>
<reference evidence="6" key="1">
    <citation type="submission" date="2013-08" db="EMBL/GenBank/DDBJ databases">
        <authorList>
            <person name="Mendez C."/>
            <person name="Richter M."/>
            <person name="Ferrer M."/>
            <person name="Sanchez J."/>
        </authorList>
    </citation>
    <scope>NUCLEOTIDE SEQUENCE</scope>
</reference>
<reference evidence="6" key="2">
    <citation type="journal article" date="2014" name="ISME J.">
        <title>Microbial stratification in low pH oxic and suboxic macroscopic growths along an acid mine drainage.</title>
        <authorList>
            <person name="Mendez-Garcia C."/>
            <person name="Mesa V."/>
            <person name="Sprenger R.R."/>
            <person name="Richter M."/>
            <person name="Diez M.S."/>
            <person name="Solano J."/>
            <person name="Bargiela R."/>
            <person name="Golyshina O.V."/>
            <person name="Manteca A."/>
            <person name="Ramos J.L."/>
            <person name="Gallego J.R."/>
            <person name="Llorente I."/>
            <person name="Martins Dos Santos V.A."/>
            <person name="Jensen O.N."/>
            <person name="Pelaez A.I."/>
            <person name="Sanchez J."/>
            <person name="Ferrer M."/>
        </authorList>
    </citation>
    <scope>NUCLEOTIDE SEQUENCE</scope>
</reference>
<dbReference type="CDD" id="cd00082">
    <property type="entry name" value="HisKA"/>
    <property type="match status" value="1"/>
</dbReference>
<name>T1BZN2_9ZZZZ</name>
<dbReference type="SUPFAM" id="SSF52172">
    <property type="entry name" value="CheY-like"/>
    <property type="match status" value="1"/>
</dbReference>
<dbReference type="Gene3D" id="3.40.50.300">
    <property type="entry name" value="P-loop containing nucleotide triphosphate hydrolases"/>
    <property type="match status" value="1"/>
</dbReference>
<dbReference type="InterPro" id="IPR025662">
    <property type="entry name" value="Sigma_54_int_dom_ATP-bd_1"/>
</dbReference>
<dbReference type="Pfam" id="PF00512">
    <property type="entry name" value="HisKA"/>
    <property type="match status" value="1"/>
</dbReference>
<dbReference type="Gene3D" id="3.40.50.2300">
    <property type="match status" value="1"/>
</dbReference>
<dbReference type="GO" id="GO:0005524">
    <property type="term" value="F:ATP binding"/>
    <property type="evidence" value="ECO:0007669"/>
    <property type="project" value="UniProtKB-KW"/>
</dbReference>
<dbReference type="PANTHER" id="PTHR32071:SF100">
    <property type="entry name" value="RESPONSE REGULATOR PROTEIN PILR"/>
    <property type="match status" value="1"/>
</dbReference>
<dbReference type="InterPro" id="IPR005467">
    <property type="entry name" value="His_kinase_dom"/>
</dbReference>
<evidence type="ECO:0000256" key="2">
    <source>
        <dbReference type="ARBA" id="ARBA00022840"/>
    </source>
</evidence>
<dbReference type="InterPro" id="IPR003661">
    <property type="entry name" value="HisK_dim/P_dom"/>
</dbReference>
<dbReference type="AlphaFoldDB" id="T1BZN2"/>
<dbReference type="Pfam" id="PF00072">
    <property type="entry name" value="Response_reg"/>
    <property type="match status" value="1"/>
</dbReference>
<dbReference type="PROSITE" id="PS50109">
    <property type="entry name" value="HIS_KIN"/>
    <property type="match status" value="1"/>
</dbReference>
<dbReference type="SMART" id="SM00388">
    <property type="entry name" value="HisKA"/>
    <property type="match status" value="1"/>
</dbReference>
<keyword evidence="2" id="KW-0067">ATP-binding</keyword>
<feature type="non-terminal residue" evidence="6">
    <location>
        <position position="541"/>
    </location>
</feature>
<protein>
    <submittedName>
        <fullName evidence="6">Protein containing RNA polymerase sigma factor 54, interaction</fullName>
    </submittedName>
</protein>
<sequence>MDETAVALAEGVPEVVPRFTRLAANDDSHTLIFLDDTSLVSRRAEEMTLSSLGRLSASIAHEIRNPLAAIRYSAQLLAESPDLNAEDTRMVEIINNHCVRLNDIVENILQLSRRDRSRPEMLDLNDWVLRFVEEYSESNDIGDDSLRAITQARAVEALVDPQHLQQVVWNLVQNALRYGRMPGEPARVMVIARNATEQGRRCWRWSIAAPASRPRSPRKSSSRFSPRTRWAPGWVCIWRGRCATPTRPRWNTCRCRAAAVASASALAPRYAWPRRHEPLPDSAAALLSGAATVAGRDRDMSKQTVLVVDDERDIRELLTITLGRMNLLVDSAGSVGDAKRLLAERRYDLCFTDMRLPDGSGQELLELISTEYAEMPVAMITAYGNVDAAVNALKAGAFDFVSKPVDINMLRRLVQTALRLGQQRREQGENGAASADAASSDAGSASRLVGISSAIEQVRATIGKLARNQAPVYISGESGVGKELVARLIHEQGPRGGGPFVPVNCGAIPGELMESEFFGHKKGSFTGANVDKEGLFQAAHG</sequence>
<dbReference type="SUPFAM" id="SSF52540">
    <property type="entry name" value="P-loop containing nucleoside triphosphate hydrolases"/>
    <property type="match status" value="1"/>
</dbReference>
<dbReference type="InterPro" id="IPR036890">
    <property type="entry name" value="HATPase_C_sf"/>
</dbReference>
<evidence type="ECO:0000259" key="4">
    <source>
        <dbReference type="PROSITE" id="PS50109"/>
    </source>
</evidence>
<dbReference type="Gene3D" id="3.30.565.10">
    <property type="entry name" value="Histidine kinase-like ATPase, C-terminal domain"/>
    <property type="match status" value="1"/>
</dbReference>
<accession>T1BZN2</accession>
<evidence type="ECO:0000313" key="6">
    <source>
        <dbReference type="EMBL" id="EQD74008.1"/>
    </source>
</evidence>
<dbReference type="PROSITE" id="PS50110">
    <property type="entry name" value="RESPONSE_REGULATORY"/>
    <property type="match status" value="1"/>
</dbReference>
<dbReference type="SUPFAM" id="SSF47384">
    <property type="entry name" value="Homodimeric domain of signal transducing histidine kinase"/>
    <property type="match status" value="1"/>
</dbReference>
<dbReference type="Pfam" id="PF00158">
    <property type="entry name" value="Sigma54_activat"/>
    <property type="match status" value="1"/>
</dbReference>
<dbReference type="InterPro" id="IPR036097">
    <property type="entry name" value="HisK_dim/P_sf"/>
</dbReference>
<dbReference type="SMART" id="SM00448">
    <property type="entry name" value="REC"/>
    <property type="match status" value="1"/>
</dbReference>
<dbReference type="InterPro" id="IPR002078">
    <property type="entry name" value="Sigma_54_int"/>
</dbReference>
<dbReference type="PANTHER" id="PTHR32071">
    <property type="entry name" value="TRANSCRIPTIONAL REGULATORY PROTEIN"/>
    <property type="match status" value="1"/>
</dbReference>
<organism evidence="6">
    <name type="scientific">mine drainage metagenome</name>
    <dbReference type="NCBI Taxonomy" id="410659"/>
    <lineage>
        <taxon>unclassified sequences</taxon>
        <taxon>metagenomes</taxon>
        <taxon>ecological metagenomes</taxon>
    </lineage>
</organism>
<dbReference type="EMBL" id="AUZY01001756">
    <property type="protein sequence ID" value="EQD74008.1"/>
    <property type="molecule type" value="Genomic_DNA"/>
</dbReference>
<dbReference type="CDD" id="cd00009">
    <property type="entry name" value="AAA"/>
    <property type="match status" value="1"/>
</dbReference>
<dbReference type="SUPFAM" id="SSF55874">
    <property type="entry name" value="ATPase domain of HSP90 chaperone/DNA topoisomerase II/histidine kinase"/>
    <property type="match status" value="1"/>
</dbReference>
<comment type="caution">
    <text evidence="6">The sequence shown here is derived from an EMBL/GenBank/DDBJ whole genome shotgun (WGS) entry which is preliminary data.</text>
</comment>
<feature type="domain" description="Response regulatory" evidence="5">
    <location>
        <begin position="304"/>
        <end position="418"/>
    </location>
</feature>
<proteinExistence type="predicted"/>
<evidence type="ECO:0000259" key="3">
    <source>
        <dbReference type="PROSITE" id="PS50045"/>
    </source>
</evidence>
<dbReference type="GO" id="GO:0000155">
    <property type="term" value="F:phosphorelay sensor kinase activity"/>
    <property type="evidence" value="ECO:0007669"/>
    <property type="project" value="InterPro"/>
</dbReference>
<evidence type="ECO:0000259" key="5">
    <source>
        <dbReference type="PROSITE" id="PS50110"/>
    </source>
</evidence>
<gene>
    <name evidence="6" type="ORF">B1B_02918</name>
</gene>
<dbReference type="InterPro" id="IPR011006">
    <property type="entry name" value="CheY-like_superfamily"/>
</dbReference>
<dbReference type="Gene3D" id="1.10.287.130">
    <property type="match status" value="1"/>
</dbReference>
<keyword evidence="1" id="KW-0547">Nucleotide-binding</keyword>
<dbReference type="GO" id="GO:0006355">
    <property type="term" value="P:regulation of DNA-templated transcription"/>
    <property type="evidence" value="ECO:0007669"/>
    <property type="project" value="InterPro"/>
</dbReference>
<dbReference type="PROSITE" id="PS50045">
    <property type="entry name" value="SIGMA54_INTERACT_4"/>
    <property type="match status" value="1"/>
</dbReference>
<dbReference type="InterPro" id="IPR027417">
    <property type="entry name" value="P-loop_NTPase"/>
</dbReference>
<dbReference type="InterPro" id="IPR001789">
    <property type="entry name" value="Sig_transdc_resp-reg_receiver"/>
</dbReference>
<feature type="domain" description="Histidine kinase" evidence="4">
    <location>
        <begin position="58"/>
        <end position="178"/>
    </location>
</feature>
<evidence type="ECO:0000256" key="1">
    <source>
        <dbReference type="ARBA" id="ARBA00022741"/>
    </source>
</evidence>